<keyword evidence="12 17" id="KW-0067">ATP-binding</keyword>
<evidence type="ECO:0000313" key="19">
    <source>
        <dbReference type="EMBL" id="RVW64518.1"/>
    </source>
</evidence>
<gene>
    <name evidence="19" type="primary">VvCHDp000216_21</name>
    <name evidence="19" type="ORF">CK203_040355</name>
</gene>
<comment type="similarity">
    <text evidence="3">Belongs to the RLP family.</text>
</comment>
<protein>
    <submittedName>
        <fullName evidence="19">Putative LRR receptor-like serine/threonine-protein kinase</fullName>
    </submittedName>
</protein>
<reference evidence="19 20" key="1">
    <citation type="journal article" date="2018" name="PLoS Genet.">
        <title>Population sequencing reveals clonal diversity and ancestral inbreeding in the grapevine cultivar Chardonnay.</title>
        <authorList>
            <person name="Roach M.J."/>
            <person name="Johnson D.L."/>
            <person name="Bohlmann J."/>
            <person name="van Vuuren H.J."/>
            <person name="Jones S.J."/>
            <person name="Pretorius I.S."/>
            <person name="Schmidt S.A."/>
            <person name="Borneman A.R."/>
        </authorList>
    </citation>
    <scope>NUCLEOTIDE SEQUENCE [LARGE SCALE GENOMIC DNA]</scope>
    <source>
        <strain evidence="20">cv. Chardonnay</strain>
        <tissue evidence="19">Leaf</tissue>
    </source>
</reference>
<dbReference type="AlphaFoldDB" id="A0A438FX60"/>
<evidence type="ECO:0000256" key="3">
    <source>
        <dbReference type="ARBA" id="ARBA00009592"/>
    </source>
</evidence>
<evidence type="ECO:0000256" key="6">
    <source>
        <dbReference type="ARBA" id="ARBA00022679"/>
    </source>
</evidence>
<dbReference type="Pfam" id="PF08263">
    <property type="entry name" value="LRRNT_2"/>
    <property type="match status" value="1"/>
</dbReference>
<evidence type="ECO:0000256" key="13">
    <source>
        <dbReference type="ARBA" id="ARBA00022989"/>
    </source>
</evidence>
<dbReference type="InterPro" id="IPR003591">
    <property type="entry name" value="Leu-rich_rpt_typical-subtyp"/>
</dbReference>
<feature type="domain" description="Protein kinase" evidence="18">
    <location>
        <begin position="767"/>
        <end position="1112"/>
    </location>
</feature>
<dbReference type="FunFam" id="3.80.10.10:FF:000095">
    <property type="entry name" value="LRR receptor-like serine/threonine-protein kinase GSO1"/>
    <property type="match status" value="2"/>
</dbReference>
<comment type="similarity">
    <text evidence="2">Belongs to the protein kinase superfamily. Ser/Thr protein kinase family.</text>
</comment>
<dbReference type="Gene3D" id="3.80.10.10">
    <property type="entry name" value="Ribonuclease Inhibitor"/>
    <property type="match status" value="5"/>
</dbReference>
<evidence type="ECO:0000256" key="8">
    <source>
        <dbReference type="ARBA" id="ARBA00022729"/>
    </source>
</evidence>
<dbReference type="GO" id="GO:0004672">
    <property type="term" value="F:protein kinase activity"/>
    <property type="evidence" value="ECO:0007669"/>
    <property type="project" value="InterPro"/>
</dbReference>
<keyword evidence="10 17" id="KW-0547">Nucleotide-binding</keyword>
<proteinExistence type="inferred from homology"/>
<comment type="caution">
    <text evidence="19">The sequence shown here is derived from an EMBL/GenBank/DDBJ whole genome shotgun (WGS) entry which is preliminary data.</text>
</comment>
<dbReference type="SUPFAM" id="SSF56112">
    <property type="entry name" value="Protein kinase-like (PK-like)"/>
    <property type="match status" value="1"/>
</dbReference>
<evidence type="ECO:0000256" key="17">
    <source>
        <dbReference type="PROSITE-ProRule" id="PRU10141"/>
    </source>
</evidence>
<dbReference type="GO" id="GO:0005886">
    <property type="term" value="C:plasma membrane"/>
    <property type="evidence" value="ECO:0007669"/>
    <property type="project" value="UniProtKB-SubCell"/>
</dbReference>
<keyword evidence="6" id="KW-0808">Transferase</keyword>
<dbReference type="PROSITE" id="PS00108">
    <property type="entry name" value="PROTEIN_KINASE_ST"/>
    <property type="match status" value="1"/>
</dbReference>
<dbReference type="InterPro" id="IPR000719">
    <property type="entry name" value="Prot_kinase_dom"/>
</dbReference>
<evidence type="ECO:0000256" key="5">
    <source>
        <dbReference type="ARBA" id="ARBA00022614"/>
    </source>
</evidence>
<keyword evidence="8" id="KW-0732">Signal</keyword>
<keyword evidence="13" id="KW-1133">Transmembrane helix</keyword>
<dbReference type="InterPro" id="IPR055414">
    <property type="entry name" value="LRR_R13L4/SHOC2-like"/>
</dbReference>
<keyword evidence="4" id="KW-1003">Cell membrane</keyword>
<dbReference type="PROSITE" id="PS00107">
    <property type="entry name" value="PROTEIN_KINASE_ATP"/>
    <property type="match status" value="1"/>
</dbReference>
<dbReference type="Pfam" id="PF13855">
    <property type="entry name" value="LRR_8"/>
    <property type="match status" value="1"/>
</dbReference>
<dbReference type="GO" id="GO:0005524">
    <property type="term" value="F:ATP binding"/>
    <property type="evidence" value="ECO:0007669"/>
    <property type="project" value="UniProtKB-UniRule"/>
</dbReference>
<evidence type="ECO:0000256" key="16">
    <source>
        <dbReference type="ARBA" id="ARBA00023180"/>
    </source>
</evidence>
<evidence type="ECO:0000256" key="1">
    <source>
        <dbReference type="ARBA" id="ARBA00004251"/>
    </source>
</evidence>
<evidence type="ECO:0000256" key="11">
    <source>
        <dbReference type="ARBA" id="ARBA00022777"/>
    </source>
</evidence>
<comment type="subcellular location">
    <subcellularLocation>
        <location evidence="1">Cell membrane</location>
        <topology evidence="1">Single-pass type I membrane protein</topology>
    </subcellularLocation>
</comment>
<evidence type="ECO:0000256" key="9">
    <source>
        <dbReference type="ARBA" id="ARBA00022737"/>
    </source>
</evidence>
<dbReference type="Pfam" id="PF23598">
    <property type="entry name" value="LRR_14"/>
    <property type="match status" value="1"/>
</dbReference>
<dbReference type="InterPro" id="IPR013210">
    <property type="entry name" value="LRR_N_plant-typ"/>
</dbReference>
<evidence type="ECO:0000313" key="20">
    <source>
        <dbReference type="Proteomes" id="UP000288805"/>
    </source>
</evidence>
<dbReference type="Pfam" id="PF00560">
    <property type="entry name" value="LRR_1"/>
    <property type="match status" value="4"/>
</dbReference>
<name>A0A438FX60_VITVI</name>
<dbReference type="PANTHER" id="PTHR48052:SF38">
    <property type="entry name" value="PROTEIN KINASE DOMAIN-CONTAINING PROTEIN"/>
    <property type="match status" value="1"/>
</dbReference>
<evidence type="ECO:0000256" key="12">
    <source>
        <dbReference type="ARBA" id="ARBA00022840"/>
    </source>
</evidence>
<dbReference type="InterPro" id="IPR032675">
    <property type="entry name" value="LRR_dom_sf"/>
</dbReference>
<accession>A0A438FX60</accession>
<organism evidence="19 20">
    <name type="scientific">Vitis vinifera</name>
    <name type="common">Grape</name>
    <dbReference type="NCBI Taxonomy" id="29760"/>
    <lineage>
        <taxon>Eukaryota</taxon>
        <taxon>Viridiplantae</taxon>
        <taxon>Streptophyta</taxon>
        <taxon>Embryophyta</taxon>
        <taxon>Tracheophyta</taxon>
        <taxon>Spermatophyta</taxon>
        <taxon>Magnoliopsida</taxon>
        <taxon>eudicotyledons</taxon>
        <taxon>Gunneridae</taxon>
        <taxon>Pentapetalae</taxon>
        <taxon>rosids</taxon>
        <taxon>Vitales</taxon>
        <taxon>Vitaceae</taxon>
        <taxon>Viteae</taxon>
        <taxon>Vitis</taxon>
    </lineage>
</organism>
<evidence type="ECO:0000256" key="4">
    <source>
        <dbReference type="ARBA" id="ARBA00022475"/>
    </source>
</evidence>
<evidence type="ECO:0000259" key="18">
    <source>
        <dbReference type="PROSITE" id="PS50011"/>
    </source>
</evidence>
<keyword evidence="7" id="KW-0812">Transmembrane</keyword>
<dbReference type="SUPFAM" id="SSF52058">
    <property type="entry name" value="L domain-like"/>
    <property type="match status" value="3"/>
</dbReference>
<dbReference type="InterPro" id="IPR008271">
    <property type="entry name" value="Ser/Thr_kinase_AS"/>
</dbReference>
<dbReference type="SMART" id="SM00220">
    <property type="entry name" value="S_TKc"/>
    <property type="match status" value="1"/>
</dbReference>
<dbReference type="Gene3D" id="1.10.510.10">
    <property type="entry name" value="Transferase(Phosphotransferase) domain 1"/>
    <property type="match status" value="1"/>
</dbReference>
<evidence type="ECO:0000256" key="15">
    <source>
        <dbReference type="ARBA" id="ARBA00023170"/>
    </source>
</evidence>
<dbReference type="PANTHER" id="PTHR48052">
    <property type="entry name" value="UNNAMED PRODUCT"/>
    <property type="match status" value="1"/>
</dbReference>
<evidence type="ECO:0000256" key="14">
    <source>
        <dbReference type="ARBA" id="ARBA00023136"/>
    </source>
</evidence>
<keyword evidence="9" id="KW-0677">Repeat</keyword>
<dbReference type="EMBL" id="QGNW01000719">
    <property type="protein sequence ID" value="RVW64518.1"/>
    <property type="molecule type" value="Genomic_DNA"/>
</dbReference>
<dbReference type="InterPro" id="IPR017441">
    <property type="entry name" value="Protein_kinase_ATP_BS"/>
</dbReference>
<evidence type="ECO:0000256" key="10">
    <source>
        <dbReference type="ARBA" id="ARBA00022741"/>
    </source>
</evidence>
<dbReference type="Pfam" id="PF00069">
    <property type="entry name" value="Pkinase"/>
    <property type="match status" value="1"/>
</dbReference>
<dbReference type="SMART" id="SM00369">
    <property type="entry name" value="LRR_TYP"/>
    <property type="match status" value="6"/>
</dbReference>
<keyword evidence="15 19" id="KW-0675">Receptor</keyword>
<dbReference type="InterPro" id="IPR011009">
    <property type="entry name" value="Kinase-like_dom_sf"/>
</dbReference>
<feature type="binding site" evidence="17">
    <location>
        <position position="898"/>
    </location>
    <ligand>
        <name>ATP</name>
        <dbReference type="ChEBI" id="CHEBI:30616"/>
    </ligand>
</feature>
<keyword evidence="5" id="KW-0433">Leucine-rich repeat</keyword>
<evidence type="ECO:0000256" key="2">
    <source>
        <dbReference type="ARBA" id="ARBA00008684"/>
    </source>
</evidence>
<keyword evidence="14" id="KW-0472">Membrane</keyword>
<dbReference type="Proteomes" id="UP000288805">
    <property type="component" value="Unassembled WGS sequence"/>
</dbReference>
<dbReference type="PROSITE" id="PS50011">
    <property type="entry name" value="PROTEIN_KINASE_DOM"/>
    <property type="match status" value="1"/>
</dbReference>
<keyword evidence="11 19" id="KW-0418">Kinase</keyword>
<dbReference type="InterPro" id="IPR001611">
    <property type="entry name" value="Leu-rich_rpt"/>
</dbReference>
<evidence type="ECO:0000256" key="7">
    <source>
        <dbReference type="ARBA" id="ARBA00022692"/>
    </source>
</evidence>
<sequence length="1137" mass="125568">MQHPSILCFTEALNFRSADGPESHSVQLHKFNTPTFGNETDKLALLTIKHYLLDVPNGVLSSWNDSLHFCQWEGVTCSHRLQRVTALSDIGHLPRMQHLNLSMNFIQGAPLNLWVEVILSACHIQNRISYKKFLGSKFDMKDLGEAKGVTCSGRQRVTTLRLEGQSLAGSLPPIGNITFLRGLVLFNNHLHGTIPSDIGLLLWMRDLNLSTNSLQGEIPVELTNCSNLRTMDLTRNNLTGQIPFHFVHISTLLILRLGRNSPTGVIPFTLGNLSSLQQLSVAFNHLEGGIPHDLSHLKCLKYLYLDVNNLSGMIPLSLYNWSSPIEFFVSGNILSGNFTPNMRFNFPQLRKFGIAGNQFTGIIPNKLSNISGLELLDLVGGGYMQSPTSDGHSLEVGGSEISICHPSDIGHLPRMQHLNLSMNFIQDSFARWPYVETPTSMAWCQLSKRGYSIYFGKPFILAVHCVHLEGNIPHELGRLKSLKYLYLGTNNLSGTIPPSLHNLSSVIEFAATDNHLSGNFMSNMRFSSQLRKFGIAMNQFTGIIPDTLSNISGLELLDLGENYLTGKIPDSLGVLKDLYWLTLDFNSLGRGMSGDLNFLNSLTNIRATRPRGKQNIWKHPKRDWKPHQLDSIHCNSELSHWYHSHINWQASELRRIGLRLEQAIRNCHNMETLDLNHNKLSGSVPENVIGHFNQLRSLYLQQNSFTGSVPADVVQLKNLNGLLVSDNNLSGEIPRELGICSVLEYLDMARNSFQGKIPLSFSSLRGIQFLDLSCNNLSGTIPKELHLSALLTLNLSFNYLEGEVVPSGGVFKNVNGISIIGNKKLCGGIPQLQLPPCSVEKKDNNEVLFHFFGIWALEGFLQLKATGAFASSNLIGMGSFGSVYKGILSRGERPVAVKVLNLQQRGAAKSFMAECKNLSFRQRLNVAIDVANALDYLHHQCQTPIVHGDLKPSNVLLDDDMVAHVRDFGLAKLLPEANDILSSDQTSSRLMMGSIGYVTPGTLPYVASCGLKEMFTGKRPTEHMFSDGLSLLSLSKMALPERVMEIADSNLVGESGEAINNIANHGDVEGGMQHCLASIARIGVACSEESPGDRMDIKDVVVELNIIKEVFLGVGIHGERHIKMQLPAEGTSQLGGD</sequence>
<keyword evidence="16" id="KW-0325">Glycoprotein</keyword>